<dbReference type="RefSeq" id="WP_187597670.1">
    <property type="nucleotide sequence ID" value="NZ_CP060714.1"/>
</dbReference>
<keyword evidence="3" id="KW-1185">Reference proteome</keyword>
<protein>
    <submittedName>
        <fullName evidence="2">Uncharacterized protein</fullName>
    </submittedName>
</protein>
<dbReference type="AlphaFoldDB" id="A0A7G9RP91"/>
<feature type="signal peptide" evidence="1">
    <location>
        <begin position="1"/>
        <end position="27"/>
    </location>
</feature>
<evidence type="ECO:0000313" key="3">
    <source>
        <dbReference type="Proteomes" id="UP000515811"/>
    </source>
</evidence>
<evidence type="ECO:0000256" key="1">
    <source>
        <dbReference type="SAM" id="SignalP"/>
    </source>
</evidence>
<feature type="chain" id="PRO_5028949192" evidence="1">
    <location>
        <begin position="28"/>
        <end position="116"/>
    </location>
</feature>
<proteinExistence type="predicted"/>
<organism evidence="2 3">
    <name type="scientific">Diaphorobacter ruginosibacter</name>
    <dbReference type="NCBI Taxonomy" id="1715720"/>
    <lineage>
        <taxon>Bacteria</taxon>
        <taxon>Pseudomonadati</taxon>
        <taxon>Pseudomonadota</taxon>
        <taxon>Betaproteobacteria</taxon>
        <taxon>Burkholderiales</taxon>
        <taxon>Comamonadaceae</taxon>
        <taxon>Diaphorobacter</taxon>
    </lineage>
</organism>
<evidence type="ECO:0000313" key="2">
    <source>
        <dbReference type="EMBL" id="QNN57416.1"/>
    </source>
</evidence>
<dbReference type="EMBL" id="CP060714">
    <property type="protein sequence ID" value="QNN57416.1"/>
    <property type="molecule type" value="Genomic_DNA"/>
</dbReference>
<gene>
    <name evidence="2" type="ORF">H9K76_00475</name>
</gene>
<reference evidence="2 3" key="1">
    <citation type="submission" date="2020-08" db="EMBL/GenBank/DDBJ databases">
        <title>Genome sequence of Diaphorobacter ruginosibacter DSM 27467T.</title>
        <authorList>
            <person name="Hyun D.-W."/>
            <person name="Bae J.-W."/>
        </authorList>
    </citation>
    <scope>NUCLEOTIDE SEQUENCE [LARGE SCALE GENOMIC DNA]</scope>
    <source>
        <strain evidence="2 3">DSM 27467</strain>
    </source>
</reference>
<keyword evidence="1" id="KW-0732">Signal</keyword>
<dbReference type="Proteomes" id="UP000515811">
    <property type="component" value="Chromosome"/>
</dbReference>
<accession>A0A7G9RP91</accession>
<sequence>MRLVHLMRLTSLLGVAFLQSSCNLAPAKPDKATVSIRWTDVNFGEELTAMFPCDVVGLEVVTTGYAPHEPVEVKIALENDADEPEIVHPVVDHQGIARMHFQARECREDESHPSSH</sequence>
<name>A0A7G9RP91_9BURK</name>
<dbReference type="KEGG" id="drg:H9K76_00475"/>